<dbReference type="EMBL" id="BK015303">
    <property type="protein sequence ID" value="DAE00492.1"/>
    <property type="molecule type" value="Genomic_DNA"/>
</dbReference>
<evidence type="ECO:0000313" key="1">
    <source>
        <dbReference type="EMBL" id="DAE00492.1"/>
    </source>
</evidence>
<evidence type="ECO:0008006" key="2">
    <source>
        <dbReference type="Google" id="ProtNLM"/>
    </source>
</evidence>
<name>A0A8S5P2L9_9CAUD</name>
<organism evidence="1">
    <name type="scientific">Siphoviridae sp. ctg2r17</name>
    <dbReference type="NCBI Taxonomy" id="2825601"/>
    <lineage>
        <taxon>Viruses</taxon>
        <taxon>Duplodnaviria</taxon>
        <taxon>Heunggongvirae</taxon>
        <taxon>Uroviricota</taxon>
        <taxon>Caudoviricetes</taxon>
    </lineage>
</organism>
<reference evidence="1" key="1">
    <citation type="journal article" date="2021" name="Proc. Natl. Acad. Sci. U.S.A.">
        <title>A Catalog of Tens of Thousands of Viruses from Human Metagenomes Reveals Hidden Associations with Chronic Diseases.</title>
        <authorList>
            <person name="Tisza M.J."/>
            <person name="Buck C.B."/>
        </authorList>
    </citation>
    <scope>NUCLEOTIDE SEQUENCE</scope>
    <source>
        <strain evidence="1">Ctg2r17</strain>
    </source>
</reference>
<sequence length="125" mass="13515">MAFVLKKKQPEKRVLLDIEMPADGDEPAKHYKYLIPRVKQYKALEANTARLSIGGEDGKAVTGSAIVMDVVARATVVEGGLSLRDLLDALDNDNVDALLLEIVRLATTGLTKLAAEGVEVREVEA</sequence>
<proteinExistence type="predicted"/>
<protein>
    <recommendedName>
        <fullName evidence="2">Tail assembly chaperone</fullName>
    </recommendedName>
</protein>
<accession>A0A8S5P2L9</accession>